<evidence type="ECO:0000313" key="1">
    <source>
        <dbReference type="EMBL" id="KAI0093933.1"/>
    </source>
</evidence>
<name>A0ACB8UHT9_9APHY</name>
<dbReference type="EMBL" id="MU274901">
    <property type="protein sequence ID" value="KAI0093933.1"/>
    <property type="molecule type" value="Genomic_DNA"/>
</dbReference>
<organism evidence="1 2">
    <name type="scientific">Irpex rosettiformis</name>
    <dbReference type="NCBI Taxonomy" id="378272"/>
    <lineage>
        <taxon>Eukaryota</taxon>
        <taxon>Fungi</taxon>
        <taxon>Dikarya</taxon>
        <taxon>Basidiomycota</taxon>
        <taxon>Agaricomycotina</taxon>
        <taxon>Agaricomycetes</taxon>
        <taxon>Polyporales</taxon>
        <taxon>Irpicaceae</taxon>
        <taxon>Irpex</taxon>
    </lineage>
</organism>
<protein>
    <submittedName>
        <fullName evidence="1">Uncharacterized protein</fullName>
    </submittedName>
</protein>
<proteinExistence type="predicted"/>
<keyword evidence="2" id="KW-1185">Reference proteome</keyword>
<comment type="caution">
    <text evidence="1">The sequence shown here is derived from an EMBL/GenBank/DDBJ whole genome shotgun (WGS) entry which is preliminary data.</text>
</comment>
<evidence type="ECO:0000313" key="2">
    <source>
        <dbReference type="Proteomes" id="UP001055072"/>
    </source>
</evidence>
<gene>
    <name evidence="1" type="ORF">BDY19DRAFT_902631</name>
</gene>
<sequence length="145" mass="16014">MYDFKSTSAMIIGLKQRQKSSAARWVGHVPVGASGASSSRATAGGAGSVNGDGGDLVFREAFRLGLWVWWWEWRALAMILGGGTVFYFLAVLRKPFSFILVWTTHSTRKVTLVAWSQSWGPWDDGLRWAAMARPAKAVAFRSIFV</sequence>
<dbReference type="Proteomes" id="UP001055072">
    <property type="component" value="Unassembled WGS sequence"/>
</dbReference>
<accession>A0ACB8UHT9</accession>
<reference evidence="1" key="1">
    <citation type="journal article" date="2021" name="Environ. Microbiol.">
        <title>Gene family expansions and transcriptome signatures uncover fungal adaptations to wood decay.</title>
        <authorList>
            <person name="Hage H."/>
            <person name="Miyauchi S."/>
            <person name="Viragh M."/>
            <person name="Drula E."/>
            <person name="Min B."/>
            <person name="Chaduli D."/>
            <person name="Navarro D."/>
            <person name="Favel A."/>
            <person name="Norest M."/>
            <person name="Lesage-Meessen L."/>
            <person name="Balint B."/>
            <person name="Merenyi Z."/>
            <person name="de Eugenio L."/>
            <person name="Morin E."/>
            <person name="Martinez A.T."/>
            <person name="Baldrian P."/>
            <person name="Stursova M."/>
            <person name="Martinez M.J."/>
            <person name="Novotny C."/>
            <person name="Magnuson J.K."/>
            <person name="Spatafora J.W."/>
            <person name="Maurice S."/>
            <person name="Pangilinan J."/>
            <person name="Andreopoulos W."/>
            <person name="LaButti K."/>
            <person name="Hundley H."/>
            <person name="Na H."/>
            <person name="Kuo A."/>
            <person name="Barry K."/>
            <person name="Lipzen A."/>
            <person name="Henrissat B."/>
            <person name="Riley R."/>
            <person name="Ahrendt S."/>
            <person name="Nagy L.G."/>
            <person name="Grigoriev I.V."/>
            <person name="Martin F."/>
            <person name="Rosso M.N."/>
        </authorList>
    </citation>
    <scope>NUCLEOTIDE SEQUENCE</scope>
    <source>
        <strain evidence="1">CBS 384.51</strain>
    </source>
</reference>